<evidence type="ECO:0000313" key="1">
    <source>
        <dbReference type="EMBL" id="HIU38202.1"/>
    </source>
</evidence>
<sequence>MDKKQMQHIKSRFFALRNGVIADRLRKSGSPYKIIFGLMLPQMEQIAGECVPSKELAEMLWNNRSTRESRLLAAMVYPREEFTAKKAEEWISDADTVELVDLLCFRLVRYIPEAEMLAKAYFCRGDASNRYVALRLSMNLLVLRTLSDIDEAYRMAQEELAANQGETIGVCRQIIDEIDWLRESGN</sequence>
<organism evidence="1 2">
    <name type="scientific">Candidatus Limisoma intestinavium</name>
    <dbReference type="NCBI Taxonomy" id="2840856"/>
    <lineage>
        <taxon>Bacteria</taxon>
        <taxon>Pseudomonadati</taxon>
        <taxon>Bacteroidota</taxon>
        <taxon>Bacteroidia</taxon>
        <taxon>Bacteroidales</taxon>
        <taxon>Candidatus Limisoma</taxon>
    </lineage>
</organism>
<dbReference type="Pfam" id="PF08713">
    <property type="entry name" value="DNA_alkylation"/>
    <property type="match status" value="1"/>
</dbReference>
<dbReference type="Gene3D" id="1.25.10.90">
    <property type="match status" value="1"/>
</dbReference>
<proteinExistence type="predicted"/>
<dbReference type="SUPFAM" id="SSF48371">
    <property type="entry name" value="ARM repeat"/>
    <property type="match status" value="1"/>
</dbReference>
<gene>
    <name evidence="1" type="ORF">IAD18_00880</name>
</gene>
<name>A0A9D1LGV2_9BACT</name>
<accession>A0A9D1LGV2</accession>
<evidence type="ECO:0000313" key="2">
    <source>
        <dbReference type="Proteomes" id="UP000824076"/>
    </source>
</evidence>
<dbReference type="InterPro" id="IPR014825">
    <property type="entry name" value="DNA_alkylation"/>
</dbReference>
<reference evidence="1" key="2">
    <citation type="journal article" date="2021" name="PeerJ">
        <title>Extensive microbial diversity within the chicken gut microbiome revealed by metagenomics and culture.</title>
        <authorList>
            <person name="Gilroy R."/>
            <person name="Ravi A."/>
            <person name="Getino M."/>
            <person name="Pursley I."/>
            <person name="Horton D.L."/>
            <person name="Alikhan N.F."/>
            <person name="Baker D."/>
            <person name="Gharbi K."/>
            <person name="Hall N."/>
            <person name="Watson M."/>
            <person name="Adriaenssens E.M."/>
            <person name="Foster-Nyarko E."/>
            <person name="Jarju S."/>
            <person name="Secka A."/>
            <person name="Antonio M."/>
            <person name="Oren A."/>
            <person name="Chaudhuri R.R."/>
            <person name="La Ragione R."/>
            <person name="Hildebrand F."/>
            <person name="Pallen M.J."/>
        </authorList>
    </citation>
    <scope>NUCLEOTIDE SEQUENCE</scope>
    <source>
        <strain evidence="1">17073</strain>
    </source>
</reference>
<dbReference type="PANTHER" id="PTHR41291:SF1">
    <property type="entry name" value="DNA ALKYLATION REPAIR PROTEIN"/>
    <property type="match status" value="1"/>
</dbReference>
<reference evidence="1" key="1">
    <citation type="submission" date="2020-10" db="EMBL/GenBank/DDBJ databases">
        <authorList>
            <person name="Gilroy R."/>
        </authorList>
    </citation>
    <scope>NUCLEOTIDE SEQUENCE</scope>
    <source>
        <strain evidence="1">17073</strain>
    </source>
</reference>
<dbReference type="InterPro" id="IPR016024">
    <property type="entry name" value="ARM-type_fold"/>
</dbReference>
<dbReference type="AlphaFoldDB" id="A0A9D1LGV2"/>
<protein>
    <submittedName>
        <fullName evidence="1">DNA alkylation repair protein</fullName>
    </submittedName>
</protein>
<dbReference type="EMBL" id="DVMS01000023">
    <property type="protein sequence ID" value="HIU38202.1"/>
    <property type="molecule type" value="Genomic_DNA"/>
</dbReference>
<dbReference type="PANTHER" id="PTHR41291">
    <property type="entry name" value="DNA ALKYLATION REPAIR PROTEIN"/>
    <property type="match status" value="1"/>
</dbReference>
<dbReference type="Proteomes" id="UP000824076">
    <property type="component" value="Unassembled WGS sequence"/>
</dbReference>
<comment type="caution">
    <text evidence="1">The sequence shown here is derived from an EMBL/GenBank/DDBJ whole genome shotgun (WGS) entry which is preliminary data.</text>
</comment>